<evidence type="ECO:0000313" key="5">
    <source>
        <dbReference type="EMBL" id="MFI2228640.1"/>
    </source>
</evidence>
<feature type="domain" description="HTH araC/xylS-type" evidence="4">
    <location>
        <begin position="215"/>
        <end position="316"/>
    </location>
</feature>
<dbReference type="InterPro" id="IPR018062">
    <property type="entry name" value="HTH_AraC-typ_CS"/>
</dbReference>
<keyword evidence="6" id="KW-1185">Reference proteome</keyword>
<evidence type="ECO:0000256" key="3">
    <source>
        <dbReference type="ARBA" id="ARBA00023163"/>
    </source>
</evidence>
<reference evidence="5 6" key="1">
    <citation type="submission" date="2024-10" db="EMBL/GenBank/DDBJ databases">
        <title>The Natural Products Discovery Center: Release of the First 8490 Sequenced Strains for Exploring Actinobacteria Biosynthetic Diversity.</title>
        <authorList>
            <person name="Kalkreuter E."/>
            <person name="Kautsar S.A."/>
            <person name="Yang D."/>
            <person name="Bader C.D."/>
            <person name="Teijaro C.N."/>
            <person name="Fluegel L."/>
            <person name="Davis C.M."/>
            <person name="Simpson J.R."/>
            <person name="Lauterbach L."/>
            <person name="Steele A.D."/>
            <person name="Gui C."/>
            <person name="Meng S."/>
            <person name="Li G."/>
            <person name="Viehrig K."/>
            <person name="Ye F."/>
            <person name="Su P."/>
            <person name="Kiefer A.F."/>
            <person name="Nichols A."/>
            <person name="Cepeda A.J."/>
            <person name="Yan W."/>
            <person name="Fan B."/>
            <person name="Jiang Y."/>
            <person name="Adhikari A."/>
            <person name="Zheng C.-J."/>
            <person name="Schuster L."/>
            <person name="Cowan T.M."/>
            <person name="Smanski M.J."/>
            <person name="Chevrette M.G."/>
            <person name="De Carvalho L.P.S."/>
            <person name="Shen B."/>
        </authorList>
    </citation>
    <scope>NUCLEOTIDE SEQUENCE [LARGE SCALE GENOMIC DNA]</scope>
    <source>
        <strain evidence="5 6">NPDC019377</strain>
    </source>
</reference>
<proteinExistence type="predicted"/>
<evidence type="ECO:0000256" key="1">
    <source>
        <dbReference type="ARBA" id="ARBA00023015"/>
    </source>
</evidence>
<dbReference type="PANTHER" id="PTHR46796:SF6">
    <property type="entry name" value="ARAC SUBFAMILY"/>
    <property type="match status" value="1"/>
</dbReference>
<accession>A0ABW7VSC9</accession>
<dbReference type="RefSeq" id="WP_397058951.1">
    <property type="nucleotide sequence ID" value="NZ_JBIRYL010000001.1"/>
</dbReference>
<dbReference type="InterPro" id="IPR035418">
    <property type="entry name" value="AraC-bd_2"/>
</dbReference>
<dbReference type="Proteomes" id="UP001611494">
    <property type="component" value="Unassembled WGS sequence"/>
</dbReference>
<protein>
    <submittedName>
        <fullName evidence="5">Helix-turn-helix domain-containing protein</fullName>
    </submittedName>
</protein>
<dbReference type="InterPro" id="IPR050204">
    <property type="entry name" value="AraC_XylS_family_regulators"/>
</dbReference>
<comment type="caution">
    <text evidence="5">The sequence shown here is derived from an EMBL/GenBank/DDBJ whole genome shotgun (WGS) entry which is preliminary data.</text>
</comment>
<dbReference type="PANTHER" id="PTHR46796">
    <property type="entry name" value="HTH-TYPE TRANSCRIPTIONAL ACTIVATOR RHAS-RELATED"/>
    <property type="match status" value="1"/>
</dbReference>
<keyword evidence="1" id="KW-0805">Transcription regulation</keyword>
<evidence type="ECO:0000259" key="4">
    <source>
        <dbReference type="PROSITE" id="PS01124"/>
    </source>
</evidence>
<dbReference type="Pfam" id="PF14525">
    <property type="entry name" value="AraC_binding_2"/>
    <property type="match status" value="1"/>
</dbReference>
<name>A0ABW7VSC9_9NOCA</name>
<evidence type="ECO:0000313" key="6">
    <source>
        <dbReference type="Proteomes" id="UP001611494"/>
    </source>
</evidence>
<evidence type="ECO:0000256" key="2">
    <source>
        <dbReference type="ARBA" id="ARBA00023125"/>
    </source>
</evidence>
<dbReference type="InterPro" id="IPR020449">
    <property type="entry name" value="Tscrpt_reg_AraC-type_HTH"/>
</dbReference>
<dbReference type="PROSITE" id="PS01124">
    <property type="entry name" value="HTH_ARAC_FAMILY_2"/>
    <property type="match status" value="1"/>
</dbReference>
<dbReference type="SMART" id="SM00342">
    <property type="entry name" value="HTH_ARAC"/>
    <property type="match status" value="1"/>
</dbReference>
<dbReference type="PRINTS" id="PR00032">
    <property type="entry name" value="HTHARAC"/>
</dbReference>
<dbReference type="Pfam" id="PF12833">
    <property type="entry name" value="HTH_18"/>
    <property type="match status" value="1"/>
</dbReference>
<sequence length="326" mass="35633">MSPAEPAPIRHRCAPDRSDSLPAWRAGIEDFFPRLRIEALDSRFAGSIKGARSHELQVNDIAGTAHHAARRPTGRRASEADYFKLEVQLEGTGFVRQDGSEARLEPGSIVIYDFAQPYDLVFDGDTRFLVALFPKRALGLPEKLTGELLATPLASTAGTAPLVASYLSGLADNLGLLAGPSAPRVSRLFLDLVSTFLGEQLDRRVGRGATSALTLAIVRYLDQHLADPELDAARIAEANHISVRYLHRLFEPTGVSVGQWIRQRRLEQARDALADPGRGDLAVAEIAHRCGFVDAGYFGRVFKQRFGTPPGQWREAHALSSHPSAR</sequence>
<dbReference type="EMBL" id="JBIRYL010000001">
    <property type="protein sequence ID" value="MFI2228640.1"/>
    <property type="molecule type" value="Genomic_DNA"/>
</dbReference>
<dbReference type="SUPFAM" id="SSF46689">
    <property type="entry name" value="Homeodomain-like"/>
    <property type="match status" value="1"/>
</dbReference>
<dbReference type="PROSITE" id="PS00041">
    <property type="entry name" value="HTH_ARAC_FAMILY_1"/>
    <property type="match status" value="1"/>
</dbReference>
<dbReference type="Gene3D" id="1.10.10.60">
    <property type="entry name" value="Homeodomain-like"/>
    <property type="match status" value="1"/>
</dbReference>
<organism evidence="5 6">
    <name type="scientific">Nocardia testacea</name>
    <dbReference type="NCBI Taxonomy" id="248551"/>
    <lineage>
        <taxon>Bacteria</taxon>
        <taxon>Bacillati</taxon>
        <taxon>Actinomycetota</taxon>
        <taxon>Actinomycetes</taxon>
        <taxon>Mycobacteriales</taxon>
        <taxon>Nocardiaceae</taxon>
        <taxon>Nocardia</taxon>
    </lineage>
</organism>
<gene>
    <name evidence="5" type="ORF">ACH49Z_02155</name>
</gene>
<dbReference type="InterPro" id="IPR018060">
    <property type="entry name" value="HTH_AraC"/>
</dbReference>
<keyword evidence="2" id="KW-0238">DNA-binding</keyword>
<dbReference type="InterPro" id="IPR009057">
    <property type="entry name" value="Homeodomain-like_sf"/>
</dbReference>
<keyword evidence="3" id="KW-0804">Transcription</keyword>